<dbReference type="PANTHER" id="PTHR48142">
    <property type="entry name" value="PIGMENTOSA GTPASE REGULATOR-LIKE PROTEIN, PUTATIVE-RELATED"/>
    <property type="match status" value="1"/>
</dbReference>
<accession>A0A9K3D8F7</accession>
<dbReference type="Pfam" id="PF10551">
    <property type="entry name" value="MULE"/>
    <property type="match status" value="1"/>
</dbReference>
<dbReference type="AlphaFoldDB" id="A0A9K3D8F7"/>
<keyword evidence="3" id="KW-1185">Reference proteome</keyword>
<dbReference type="Proteomes" id="UP000265618">
    <property type="component" value="Unassembled WGS sequence"/>
</dbReference>
<evidence type="ECO:0000259" key="1">
    <source>
        <dbReference type="Pfam" id="PF10551"/>
    </source>
</evidence>
<dbReference type="InterPro" id="IPR018289">
    <property type="entry name" value="MULE_transposase_dom"/>
</dbReference>
<dbReference type="PANTHER" id="PTHR48142:SF1">
    <property type="entry name" value="MULE TRANSPOSASE DOMAIN-CONTAINING PROTEIN"/>
    <property type="match status" value="1"/>
</dbReference>
<dbReference type="EMBL" id="BDIP01004771">
    <property type="protein sequence ID" value="GIQ89183.1"/>
    <property type="molecule type" value="Genomic_DNA"/>
</dbReference>
<name>A0A9K3D8F7_9EUKA</name>
<feature type="non-terminal residue" evidence="2">
    <location>
        <position position="1"/>
    </location>
</feature>
<protein>
    <recommendedName>
        <fullName evidence="1">MULE transposase domain-containing protein</fullName>
    </recommendedName>
</protein>
<evidence type="ECO:0000313" key="2">
    <source>
        <dbReference type="EMBL" id="GIQ89183.1"/>
    </source>
</evidence>
<sequence length="538" mass="62419">VRHYHIKGQLTATLEQFLILVLQDEHAADTTYYNPTKKPDSGTKYYACRHKGCCRKLIVYMKEGGQVIYKFKGEHHHPHPVGPYMLTDTLRGTGPRNMSIHMREYIAYKYRDPAVRDQTTLAFKVQLYRDIGVISHDRDRTLVQATSDRLRYHKHKAHPMFKVLNSLCLDDSQACIEVVKAYNQEHDFKDLCMVQPKSGDQKFAWVYASRFMGLLAEDSPNFFLDATFAVNRYSYSLYSCVCQDGTGKGATIGYFIVEENSGEQIQWCLTHLREFFRHQPEWVLLDHAWEEINAVTAAFPESKIAQCIFHVKKNWKEKLHKHPVVDLLCQCLVSGGTPDQIRTTILAYVQCNQALPEEDPDRLNETALKYIRAQIKDPFFSQWVHGHLPRGDRPPTTNNFVEKQFDTLKHKLLTQAAGLRLDKLIYELMYVVAPTLEHHMNDYIYGHQKADKPSDDRLVCISESNNIPTRHVLSSNVEGVYYVVSQTEYDQWLVMPNTYMDEGEIVDLCSKHRVDLHYLAGKYHCDCPDYERLRKVSI</sequence>
<organism evidence="2 3">
    <name type="scientific">Kipferlia bialata</name>
    <dbReference type="NCBI Taxonomy" id="797122"/>
    <lineage>
        <taxon>Eukaryota</taxon>
        <taxon>Metamonada</taxon>
        <taxon>Carpediemonas-like organisms</taxon>
        <taxon>Kipferlia</taxon>
    </lineage>
</organism>
<gene>
    <name evidence="2" type="ORF">KIPB_011590</name>
</gene>
<comment type="caution">
    <text evidence="2">The sequence shown here is derived from an EMBL/GenBank/DDBJ whole genome shotgun (WGS) entry which is preliminary data.</text>
</comment>
<reference evidence="2 3" key="1">
    <citation type="journal article" date="2018" name="PLoS ONE">
        <title>The draft genome of Kipferlia bialata reveals reductive genome evolution in fornicate parasites.</title>
        <authorList>
            <person name="Tanifuji G."/>
            <person name="Takabayashi S."/>
            <person name="Kume K."/>
            <person name="Takagi M."/>
            <person name="Nakayama T."/>
            <person name="Kamikawa R."/>
            <person name="Inagaki Y."/>
            <person name="Hashimoto T."/>
        </authorList>
    </citation>
    <scope>NUCLEOTIDE SEQUENCE [LARGE SCALE GENOMIC DNA]</scope>
    <source>
        <strain evidence="2">NY0173</strain>
    </source>
</reference>
<evidence type="ECO:0000313" key="3">
    <source>
        <dbReference type="Proteomes" id="UP000265618"/>
    </source>
</evidence>
<feature type="domain" description="MULE transposase" evidence="1">
    <location>
        <begin position="223"/>
        <end position="314"/>
    </location>
</feature>
<proteinExistence type="predicted"/>
<dbReference type="OrthoDB" id="2430203at2759"/>